<keyword evidence="6" id="KW-0239">DNA-directed DNA polymerase</keyword>
<dbReference type="SUPFAM" id="SSF52540">
    <property type="entry name" value="P-loop containing nucleoside triphosphate hydrolases"/>
    <property type="match status" value="1"/>
</dbReference>
<organism evidence="9 10">
    <name type="scientific">Aerophobetes bacterium</name>
    <dbReference type="NCBI Taxonomy" id="2030807"/>
    <lineage>
        <taxon>Bacteria</taxon>
        <taxon>Candidatus Aerophobota</taxon>
    </lineage>
</organism>
<dbReference type="PANTHER" id="PTHR11669:SF8">
    <property type="entry name" value="DNA POLYMERASE III SUBUNIT DELTA"/>
    <property type="match status" value="1"/>
</dbReference>
<proteinExistence type="predicted"/>
<evidence type="ECO:0000256" key="5">
    <source>
        <dbReference type="ARBA" id="ARBA00022705"/>
    </source>
</evidence>
<dbReference type="Gene3D" id="1.20.272.10">
    <property type="match status" value="1"/>
</dbReference>
<dbReference type="InterPro" id="IPR050238">
    <property type="entry name" value="DNA_Rep/Repair_Clamp_Loader"/>
</dbReference>
<dbReference type="GO" id="GO:0008408">
    <property type="term" value="F:3'-5' exonuclease activity"/>
    <property type="evidence" value="ECO:0007669"/>
    <property type="project" value="InterPro"/>
</dbReference>
<evidence type="ECO:0000313" key="9">
    <source>
        <dbReference type="EMBL" id="TET93003.1"/>
    </source>
</evidence>
<comment type="caution">
    <text evidence="9">The sequence shown here is derived from an EMBL/GenBank/DDBJ whole genome shotgun (WGS) entry which is preliminary data.</text>
</comment>
<evidence type="ECO:0000256" key="7">
    <source>
        <dbReference type="ARBA" id="ARBA00049244"/>
    </source>
</evidence>
<feature type="domain" description="DNA polymerase III delta subunit C-terminal" evidence="8">
    <location>
        <begin position="210"/>
        <end position="321"/>
    </location>
</feature>
<dbReference type="FunFam" id="3.40.50.300:FF:001255">
    <property type="entry name" value="DNA polymerase III subunit delta"/>
    <property type="match status" value="1"/>
</dbReference>
<dbReference type="AlphaFoldDB" id="A0A523YND2"/>
<dbReference type="InterPro" id="IPR004622">
    <property type="entry name" value="DNA_pol_HolB"/>
</dbReference>
<dbReference type="InterPro" id="IPR015199">
    <property type="entry name" value="DNA_pol_III_delta_C"/>
</dbReference>
<gene>
    <name evidence="9" type="primary">holB</name>
    <name evidence="9" type="ORF">E3J33_02730</name>
</gene>
<evidence type="ECO:0000256" key="3">
    <source>
        <dbReference type="ARBA" id="ARBA00022679"/>
    </source>
</evidence>
<evidence type="ECO:0000313" key="10">
    <source>
        <dbReference type="Proteomes" id="UP000316925"/>
    </source>
</evidence>
<evidence type="ECO:0000256" key="1">
    <source>
        <dbReference type="ARBA" id="ARBA00012417"/>
    </source>
</evidence>
<dbReference type="PANTHER" id="PTHR11669">
    <property type="entry name" value="REPLICATION FACTOR C / DNA POLYMERASE III GAMMA-TAU SUBUNIT"/>
    <property type="match status" value="1"/>
</dbReference>
<dbReference type="EC" id="2.7.7.7" evidence="1"/>
<reference evidence="9 10" key="1">
    <citation type="submission" date="2019-03" db="EMBL/GenBank/DDBJ databases">
        <title>Metabolic potential of uncultured bacteria and archaea associated with petroleum seepage in deep-sea sediments.</title>
        <authorList>
            <person name="Dong X."/>
            <person name="Hubert C."/>
        </authorList>
    </citation>
    <scope>NUCLEOTIDE SEQUENCE [LARGE SCALE GENOMIC DNA]</scope>
    <source>
        <strain evidence="9">E29_bin28</strain>
    </source>
</reference>
<sequence>MSFEEIKGQARAIKILQKEIATSSLPGAYLFVGPTGVGKALTALTFTKILNCKSDQLDSCDRCSSCRKIDHLNHPDVRVIIPEEGSIKIEQIRDLKRQTGYKLFEGKKKVWIIKEADKLTLEAANSLLKILEEPPPDTVFILISKTQERLLPTILSRCEIIRFFPLSSEALDSIIADYLPPDSRKADLIKKLARGRVGEVLSLIKDENILKTREVVLDILSKKISLEDIFQWVSKCKDYGTTELERILDIIIFWFGDLLILKQGISRRVVNYDRMEELKSEKETYCYGAIKEAIETVERTKGYLKCNVNQSLALEAMWLKLRQYQGRE</sequence>
<dbReference type="InterPro" id="IPR027417">
    <property type="entry name" value="P-loop_NTPase"/>
</dbReference>
<evidence type="ECO:0000256" key="4">
    <source>
        <dbReference type="ARBA" id="ARBA00022695"/>
    </source>
</evidence>
<keyword evidence="5" id="KW-0235">DNA replication</keyword>
<evidence type="ECO:0000256" key="2">
    <source>
        <dbReference type="ARBA" id="ARBA00014363"/>
    </source>
</evidence>
<dbReference type="GO" id="GO:0006261">
    <property type="term" value="P:DNA-templated DNA replication"/>
    <property type="evidence" value="ECO:0007669"/>
    <property type="project" value="TreeGrafter"/>
</dbReference>
<dbReference type="GO" id="GO:0003677">
    <property type="term" value="F:DNA binding"/>
    <property type="evidence" value="ECO:0007669"/>
    <property type="project" value="InterPro"/>
</dbReference>
<keyword evidence="3 9" id="KW-0808">Transferase</keyword>
<dbReference type="GO" id="GO:0003887">
    <property type="term" value="F:DNA-directed DNA polymerase activity"/>
    <property type="evidence" value="ECO:0007669"/>
    <property type="project" value="UniProtKB-KW"/>
</dbReference>
<dbReference type="GO" id="GO:0009360">
    <property type="term" value="C:DNA polymerase III complex"/>
    <property type="evidence" value="ECO:0007669"/>
    <property type="project" value="InterPro"/>
</dbReference>
<evidence type="ECO:0000256" key="6">
    <source>
        <dbReference type="ARBA" id="ARBA00022932"/>
    </source>
</evidence>
<protein>
    <recommendedName>
        <fullName evidence="2">DNA polymerase III subunit delta'</fullName>
        <ecNumber evidence="1">2.7.7.7</ecNumber>
    </recommendedName>
</protein>
<dbReference type="NCBIfam" id="TIGR00678">
    <property type="entry name" value="holB"/>
    <property type="match status" value="1"/>
</dbReference>
<keyword evidence="4 9" id="KW-0548">Nucleotidyltransferase</keyword>
<name>A0A523YND2_UNCAE</name>
<dbReference type="CDD" id="cd00009">
    <property type="entry name" value="AAA"/>
    <property type="match status" value="1"/>
</dbReference>
<comment type="catalytic activity">
    <reaction evidence="7">
        <text>DNA(n) + a 2'-deoxyribonucleoside 5'-triphosphate = DNA(n+1) + diphosphate</text>
        <dbReference type="Rhea" id="RHEA:22508"/>
        <dbReference type="Rhea" id="RHEA-COMP:17339"/>
        <dbReference type="Rhea" id="RHEA-COMP:17340"/>
        <dbReference type="ChEBI" id="CHEBI:33019"/>
        <dbReference type="ChEBI" id="CHEBI:61560"/>
        <dbReference type="ChEBI" id="CHEBI:173112"/>
        <dbReference type="EC" id="2.7.7.7"/>
    </reaction>
</comment>
<dbReference type="Proteomes" id="UP000316925">
    <property type="component" value="Unassembled WGS sequence"/>
</dbReference>
<dbReference type="EMBL" id="SOIJ01000154">
    <property type="protein sequence ID" value="TET93003.1"/>
    <property type="molecule type" value="Genomic_DNA"/>
</dbReference>
<dbReference type="Gene3D" id="3.40.50.300">
    <property type="entry name" value="P-loop containing nucleotide triphosphate hydrolases"/>
    <property type="match status" value="1"/>
</dbReference>
<evidence type="ECO:0000259" key="8">
    <source>
        <dbReference type="Pfam" id="PF09115"/>
    </source>
</evidence>
<dbReference type="Pfam" id="PF13177">
    <property type="entry name" value="DNA_pol3_delta2"/>
    <property type="match status" value="1"/>
</dbReference>
<accession>A0A523YND2</accession>
<dbReference type="Pfam" id="PF09115">
    <property type="entry name" value="DNApol3-delta_C"/>
    <property type="match status" value="1"/>
</dbReference>